<reference evidence="1 2" key="1">
    <citation type="submission" date="2015-09" db="EMBL/GenBank/DDBJ databases">
        <authorList>
            <consortium name="Swine Surveillance"/>
        </authorList>
    </citation>
    <scope>NUCLEOTIDE SEQUENCE [LARGE SCALE GENOMIC DNA]</scope>
    <source>
        <strain evidence="1 2">CECT 7557</strain>
    </source>
</reference>
<evidence type="ECO:0000313" key="1">
    <source>
        <dbReference type="EMBL" id="CUH78074.1"/>
    </source>
</evidence>
<name>A0A0P1G9C1_9RHOB</name>
<evidence type="ECO:0000313" key="2">
    <source>
        <dbReference type="Proteomes" id="UP000052022"/>
    </source>
</evidence>
<proteinExistence type="predicted"/>
<sequence length="59" mass="6269">MSRTAILPLMTCRKCGASNPVIFLAPVIVKGSCSCICLDCAEARSWLDTDGNLKPGVEL</sequence>
<dbReference type="EMBL" id="CYSD01000024">
    <property type="protein sequence ID" value="CUH78074.1"/>
    <property type="molecule type" value="Genomic_DNA"/>
</dbReference>
<gene>
    <name evidence="1" type="ORF">TRM7557_01714</name>
</gene>
<accession>A0A0P1G9C1</accession>
<dbReference type="AlphaFoldDB" id="A0A0P1G9C1"/>
<keyword evidence="2" id="KW-1185">Reference proteome</keyword>
<organism evidence="1 2">
    <name type="scientific">Tritonibacter multivorans</name>
    <dbReference type="NCBI Taxonomy" id="928856"/>
    <lineage>
        <taxon>Bacteria</taxon>
        <taxon>Pseudomonadati</taxon>
        <taxon>Pseudomonadota</taxon>
        <taxon>Alphaproteobacteria</taxon>
        <taxon>Rhodobacterales</taxon>
        <taxon>Paracoccaceae</taxon>
        <taxon>Tritonibacter</taxon>
    </lineage>
</organism>
<protein>
    <submittedName>
        <fullName evidence="1">Uncharacterized protein</fullName>
    </submittedName>
</protein>
<dbReference type="Proteomes" id="UP000052022">
    <property type="component" value="Unassembled WGS sequence"/>
</dbReference>